<evidence type="ECO:0000256" key="1">
    <source>
        <dbReference type="SAM" id="MobiDB-lite"/>
    </source>
</evidence>
<evidence type="ECO:0000313" key="3">
    <source>
        <dbReference type="Proteomes" id="UP000612055"/>
    </source>
</evidence>
<comment type="caution">
    <text evidence="2">The sequence shown here is derived from an EMBL/GenBank/DDBJ whole genome shotgun (WGS) entry which is preliminary data.</text>
</comment>
<dbReference type="Gene3D" id="3.30.40.10">
    <property type="entry name" value="Zinc/RING finger domain, C3HC4 (zinc finger)"/>
    <property type="match status" value="1"/>
</dbReference>
<dbReference type="OrthoDB" id="552707at2759"/>
<feature type="region of interest" description="Disordered" evidence="1">
    <location>
        <begin position="400"/>
        <end position="552"/>
    </location>
</feature>
<sequence>MFRKRKAGCPICGDNASTHPFVTELVLQNPEVFWNDRSEHEEAQYLRALSPALTLYRSLEVLGLESLMCGDCGAGSREEGGPDHVDLTAAMYGVYDDEECDSSDSPAPRLTFHLHTGFETPNPAEALAGALHACSEECSVRGGAKQLIQTALQAVGAAARVVHDAAHAGFVQQIAGVQSIMQMPRLDLVQDVACCRRQRSCRSGEGAERFDAEEHEHERLARRVRALAQPGSDGEALYSTLKVMGWMPDALQLTAAMAAISMAQLRHAGRVPPEVAQELREMGAHVPPSDPSFGNLPKEARDRGCRLLHYAGDAAYLRWFEGVARDSLWDLAKAAAVGAALCALLTCTGLMNWAAVARFPQAALHAALTGACGWWYWLLGLCIQKEQGTGARGGRSAVQATAAGAGEKGRTLPDSPGATRGGGKGRKAPAGPRPAAVSKTAPEAVAPSSGGHGVAKGRGGGTGASVPAAAKNNTGRQPEAQQPSLTAHGLSRQGVKPAAAQKRRGSTISAPAHAPPAAAMDIIDLTSTPSHDAGHPKGALPSAAAGSDQGDAEEDPNRLCVMCLDAPRNFGFLHGAAVHTGVCSDCSVLLRRRMPGLECPLCRVPVEEIVGLF</sequence>
<reference evidence="2" key="1">
    <citation type="journal article" date="2020" name="bioRxiv">
        <title>Comparative genomics of Chlamydomonas.</title>
        <authorList>
            <person name="Craig R.J."/>
            <person name="Hasan A.R."/>
            <person name="Ness R.W."/>
            <person name="Keightley P.D."/>
        </authorList>
    </citation>
    <scope>NUCLEOTIDE SEQUENCE</scope>
    <source>
        <strain evidence="2">CCAP 11/70</strain>
    </source>
</reference>
<evidence type="ECO:0008006" key="4">
    <source>
        <dbReference type="Google" id="ProtNLM"/>
    </source>
</evidence>
<accession>A0A836BXM3</accession>
<dbReference type="EMBL" id="JAEHOE010000047">
    <property type="protein sequence ID" value="KAG2492132.1"/>
    <property type="molecule type" value="Genomic_DNA"/>
</dbReference>
<organism evidence="2 3">
    <name type="scientific">Edaphochlamys debaryana</name>
    <dbReference type="NCBI Taxonomy" id="47281"/>
    <lineage>
        <taxon>Eukaryota</taxon>
        <taxon>Viridiplantae</taxon>
        <taxon>Chlorophyta</taxon>
        <taxon>core chlorophytes</taxon>
        <taxon>Chlorophyceae</taxon>
        <taxon>CS clade</taxon>
        <taxon>Chlamydomonadales</taxon>
        <taxon>Chlamydomonadales incertae sedis</taxon>
        <taxon>Edaphochlamys</taxon>
    </lineage>
</organism>
<evidence type="ECO:0000313" key="2">
    <source>
        <dbReference type="EMBL" id="KAG2492132.1"/>
    </source>
</evidence>
<proteinExistence type="predicted"/>
<dbReference type="AlphaFoldDB" id="A0A836BXM3"/>
<feature type="compositionally biased region" description="Polar residues" evidence="1">
    <location>
        <begin position="471"/>
        <end position="485"/>
    </location>
</feature>
<keyword evidence="3" id="KW-1185">Reference proteome</keyword>
<name>A0A836BXM3_9CHLO</name>
<protein>
    <recommendedName>
        <fullName evidence="4">RING-type domain-containing protein</fullName>
    </recommendedName>
</protein>
<feature type="compositionally biased region" description="Gly residues" evidence="1">
    <location>
        <begin position="450"/>
        <end position="463"/>
    </location>
</feature>
<dbReference type="Proteomes" id="UP000612055">
    <property type="component" value="Unassembled WGS sequence"/>
</dbReference>
<dbReference type="InterPro" id="IPR013083">
    <property type="entry name" value="Znf_RING/FYVE/PHD"/>
</dbReference>
<dbReference type="Pfam" id="PF13920">
    <property type="entry name" value="zf-C3HC4_3"/>
    <property type="match status" value="1"/>
</dbReference>
<gene>
    <name evidence="2" type="ORF">HYH03_009623</name>
</gene>
<feature type="compositionally biased region" description="Low complexity" evidence="1">
    <location>
        <begin position="510"/>
        <end position="519"/>
    </location>
</feature>